<name>A0A2H9TIS3_9FUNG</name>
<keyword evidence="6" id="KW-0320">Glycogen biosynthesis</keyword>
<feature type="compositionally biased region" description="Basic and acidic residues" evidence="14">
    <location>
        <begin position="340"/>
        <end position="349"/>
    </location>
</feature>
<dbReference type="InterPro" id="IPR002495">
    <property type="entry name" value="Glyco_trans_8"/>
</dbReference>
<dbReference type="GO" id="GO:0005978">
    <property type="term" value="P:glycogen biosynthetic process"/>
    <property type="evidence" value="ECO:0007669"/>
    <property type="project" value="UniProtKB-KW"/>
</dbReference>
<evidence type="ECO:0000256" key="10">
    <source>
        <dbReference type="ARBA" id="ARBA00038934"/>
    </source>
</evidence>
<comment type="subcellular location">
    <subcellularLocation>
        <location evidence="2">Cytoplasm</location>
    </subcellularLocation>
</comment>
<feature type="region of interest" description="Disordered" evidence="14">
    <location>
        <begin position="329"/>
        <end position="360"/>
    </location>
</feature>
<dbReference type="OrthoDB" id="2014201at2759"/>
<protein>
    <recommendedName>
        <fullName evidence="10">glycogenin glucosyltransferase</fullName>
        <ecNumber evidence="10">2.4.1.186</ecNumber>
    </recommendedName>
</protein>
<dbReference type="FunFam" id="3.90.550.10:FF:000092">
    <property type="entry name" value="Glycogenin 2"/>
    <property type="match status" value="1"/>
</dbReference>
<evidence type="ECO:0000313" key="15">
    <source>
        <dbReference type="EMBL" id="PJF17661.1"/>
    </source>
</evidence>
<accession>A0A2H9TIS3</accession>
<comment type="cofactor">
    <cofactor evidence="1">
        <name>Mn(2+)</name>
        <dbReference type="ChEBI" id="CHEBI:29035"/>
    </cofactor>
</comment>
<dbReference type="CDD" id="cd02537">
    <property type="entry name" value="GT8_Glycogenin"/>
    <property type="match status" value="1"/>
</dbReference>
<dbReference type="InterPro" id="IPR050587">
    <property type="entry name" value="GNT1/Glycosyltrans_8"/>
</dbReference>
<evidence type="ECO:0000256" key="3">
    <source>
        <dbReference type="ARBA" id="ARBA00022490"/>
    </source>
</evidence>
<evidence type="ECO:0000256" key="14">
    <source>
        <dbReference type="SAM" id="MobiDB-lite"/>
    </source>
</evidence>
<evidence type="ECO:0000256" key="12">
    <source>
        <dbReference type="ARBA" id="ARBA00052293"/>
    </source>
</evidence>
<dbReference type="SUPFAM" id="SSF53448">
    <property type="entry name" value="Nucleotide-diphospho-sugar transferases"/>
    <property type="match status" value="1"/>
</dbReference>
<gene>
    <name evidence="15" type="ORF">PSACC_02528</name>
</gene>
<dbReference type="Proteomes" id="UP000240830">
    <property type="component" value="Unassembled WGS sequence"/>
</dbReference>
<evidence type="ECO:0000256" key="7">
    <source>
        <dbReference type="ARBA" id="ARBA00023180"/>
    </source>
</evidence>
<comment type="caution">
    <text evidence="15">The sequence shown here is derived from an EMBL/GenBank/DDBJ whole genome shotgun (WGS) entry which is preliminary data.</text>
</comment>
<dbReference type="AlphaFoldDB" id="A0A2H9TIS3"/>
<evidence type="ECO:0000256" key="1">
    <source>
        <dbReference type="ARBA" id="ARBA00001936"/>
    </source>
</evidence>
<keyword evidence="8" id="KW-0464">Manganese</keyword>
<proteinExistence type="inferred from homology"/>
<evidence type="ECO:0000313" key="16">
    <source>
        <dbReference type="Proteomes" id="UP000240830"/>
    </source>
</evidence>
<reference evidence="15 16" key="1">
    <citation type="submission" date="2016-10" db="EMBL/GenBank/DDBJ databases">
        <title>The genome of Paramicrosporidium saccamoebae is the missing link in understanding Cryptomycota and Microsporidia evolution.</title>
        <authorList>
            <person name="Quandt C.A."/>
            <person name="Beaudet D."/>
            <person name="Corsaro D."/>
            <person name="Michel R."/>
            <person name="Corradi N."/>
            <person name="James T."/>
        </authorList>
    </citation>
    <scope>NUCLEOTIDE SEQUENCE [LARGE SCALE GENOMIC DNA]</scope>
    <source>
        <strain evidence="15 16">KSL3</strain>
    </source>
</reference>
<keyword evidence="4 15" id="KW-0808">Transferase</keyword>
<evidence type="ECO:0000256" key="6">
    <source>
        <dbReference type="ARBA" id="ARBA00023056"/>
    </source>
</evidence>
<dbReference type="EC" id="2.4.1.186" evidence="10"/>
<comment type="catalytic activity">
    <reaction evidence="12">
        <text>L-tyrosyl-[glycogenin] + UDP-alpha-D-glucose = alpha-D-glucosyl-L-tyrosyl-[glycogenin] + UDP + H(+)</text>
        <dbReference type="Rhea" id="RHEA:23360"/>
        <dbReference type="Rhea" id="RHEA-COMP:14604"/>
        <dbReference type="Rhea" id="RHEA-COMP:14605"/>
        <dbReference type="ChEBI" id="CHEBI:15378"/>
        <dbReference type="ChEBI" id="CHEBI:46858"/>
        <dbReference type="ChEBI" id="CHEBI:58223"/>
        <dbReference type="ChEBI" id="CHEBI:58885"/>
        <dbReference type="ChEBI" id="CHEBI:140573"/>
        <dbReference type="EC" id="2.4.1.186"/>
    </reaction>
</comment>
<dbReference type="InterPro" id="IPR029044">
    <property type="entry name" value="Nucleotide-diphossugar_trans"/>
</dbReference>
<evidence type="ECO:0000256" key="2">
    <source>
        <dbReference type="ARBA" id="ARBA00004496"/>
    </source>
</evidence>
<dbReference type="GO" id="GO:0005737">
    <property type="term" value="C:cytoplasm"/>
    <property type="evidence" value="ECO:0007669"/>
    <property type="project" value="UniProtKB-SubCell"/>
</dbReference>
<comment type="similarity">
    <text evidence="9">Belongs to the glycosyltransferase 8 family. Glycogenin subfamily.</text>
</comment>
<dbReference type="GO" id="GO:0046872">
    <property type="term" value="F:metal ion binding"/>
    <property type="evidence" value="ECO:0007669"/>
    <property type="project" value="UniProtKB-KW"/>
</dbReference>
<organism evidence="15 16">
    <name type="scientific">Paramicrosporidium saccamoebae</name>
    <dbReference type="NCBI Taxonomy" id="1246581"/>
    <lineage>
        <taxon>Eukaryota</taxon>
        <taxon>Fungi</taxon>
        <taxon>Fungi incertae sedis</taxon>
        <taxon>Cryptomycota</taxon>
        <taxon>Cryptomycota incertae sedis</taxon>
        <taxon>Paramicrosporidium</taxon>
    </lineage>
</organism>
<keyword evidence="5" id="KW-0479">Metal-binding</keyword>
<dbReference type="STRING" id="1246581.A0A2H9TIS3"/>
<evidence type="ECO:0000256" key="5">
    <source>
        <dbReference type="ARBA" id="ARBA00022723"/>
    </source>
</evidence>
<comment type="function">
    <text evidence="13">Self-glucosylating initiator of glycogen synthesis. It catalyzes the formation of a short alpha (1,4)-glucosyl chain covalently attached via a glucose 1-O-tyrosyl linkage to internal tyrosine residues and these chains act as primers for the elongation reaction catalyzed by glycogen synthase.</text>
</comment>
<evidence type="ECO:0000256" key="11">
    <source>
        <dbReference type="ARBA" id="ARBA00050886"/>
    </source>
</evidence>
<dbReference type="Pfam" id="PF01501">
    <property type="entry name" value="Glyco_transf_8"/>
    <property type="match status" value="1"/>
</dbReference>
<dbReference type="EMBL" id="MTSL01000167">
    <property type="protein sequence ID" value="PJF17661.1"/>
    <property type="molecule type" value="Genomic_DNA"/>
</dbReference>
<dbReference type="PANTHER" id="PTHR11183">
    <property type="entry name" value="GLYCOGENIN SUBFAMILY MEMBER"/>
    <property type="match status" value="1"/>
</dbReference>
<evidence type="ECO:0000256" key="13">
    <source>
        <dbReference type="ARBA" id="ARBA00057883"/>
    </source>
</evidence>
<evidence type="ECO:0000256" key="4">
    <source>
        <dbReference type="ARBA" id="ARBA00022679"/>
    </source>
</evidence>
<dbReference type="Gene3D" id="3.90.550.10">
    <property type="entry name" value="Spore Coat Polysaccharide Biosynthesis Protein SpsA, Chain A"/>
    <property type="match status" value="1"/>
</dbReference>
<keyword evidence="3" id="KW-0963">Cytoplasm</keyword>
<comment type="catalytic activity">
    <reaction evidence="11">
        <text>[1,4-alpha-D-glucosyl](n)-L-tyrosyl-[glycogenin] + UDP-alpha-D-glucose = [1,4-alpha-D-glucosyl](n+1)-L-tyrosyl-[glycogenin] + UDP + H(+)</text>
        <dbReference type="Rhea" id="RHEA:56560"/>
        <dbReference type="Rhea" id="RHEA-COMP:14606"/>
        <dbReference type="Rhea" id="RHEA-COMP:14607"/>
        <dbReference type="ChEBI" id="CHEBI:15378"/>
        <dbReference type="ChEBI" id="CHEBI:58223"/>
        <dbReference type="ChEBI" id="CHEBI:58885"/>
        <dbReference type="ChEBI" id="CHEBI:140574"/>
        <dbReference type="EC" id="2.4.1.186"/>
    </reaction>
</comment>
<evidence type="ECO:0000256" key="9">
    <source>
        <dbReference type="ARBA" id="ARBA00038162"/>
    </source>
</evidence>
<keyword evidence="16" id="KW-1185">Reference proteome</keyword>
<evidence type="ECO:0000256" key="8">
    <source>
        <dbReference type="ARBA" id="ARBA00023211"/>
    </source>
</evidence>
<dbReference type="GO" id="GO:0008466">
    <property type="term" value="F:glycogenin glucosyltransferase activity"/>
    <property type="evidence" value="ECO:0007669"/>
    <property type="project" value="UniProtKB-EC"/>
</dbReference>
<sequence>MRDRNKGLVDKRTIFGLQVRYSDSEPYSPSHMTNTTTEGEAYVTLVTSDAYVVGALVLAQSLRRSGTTRPLVCLATSHLAADCVASLRELYDVRFVAPLDSGDEHSLRLLGRPELGQTFTKIQLWTLTDLKKAVFLDADMMVLKNIDDLFEREEFSACADVGWPDCFNSGLFVCKPNLDTFNGLWKLAQTQGSFDGKISAISLFFYLPAFERNKNEVRAVHFIGSTKPWHFSRFSDGQVAARGDGTKVHLEYVQMWWNLHDEFIKPKARHCKRTSCGYNPFSWQNNSHEPQHSTETDGQTASDFANYRIKWTDDVESFFQKKISRTPSRKTIINDDSEDERNYDPERRLPIPKPATGFTR</sequence>
<keyword evidence="7" id="KW-0325">Glycoprotein</keyword>